<dbReference type="GO" id="GO:0003677">
    <property type="term" value="F:DNA binding"/>
    <property type="evidence" value="ECO:0007669"/>
    <property type="project" value="UniProtKB-KW"/>
</dbReference>
<reference evidence="4" key="1">
    <citation type="journal article" date="2014" name="Genome Announc.">
        <title>Draft Genome Sequences of Marine Flavobacterium Nonlabens Strains NR17, NR24, NR27, NR32, NR33, and Ara13.</title>
        <authorList>
            <person name="Nakanishi M."/>
            <person name="Meirelles P."/>
            <person name="Suzuki R."/>
            <person name="Takatani N."/>
            <person name="Mino S."/>
            <person name="Suda W."/>
            <person name="Oshima K."/>
            <person name="Hattori M."/>
            <person name="Ohkuma M."/>
            <person name="Hosokawa M."/>
            <person name="Miyashita K."/>
            <person name="Thompson F.L."/>
            <person name="Niwa A."/>
            <person name="Sawabe T."/>
            <person name="Sawabe T."/>
        </authorList>
    </citation>
    <scope>NUCLEOTIDE SEQUENCE [LARGE SCALE GENOMIC DNA]</scope>
    <source>
        <strain evidence="4">JCM 19294</strain>
    </source>
</reference>
<dbReference type="AlphaFoldDB" id="A0A090Q139"/>
<dbReference type="Gene3D" id="1.10.10.10">
    <property type="entry name" value="Winged helix-like DNA-binding domain superfamily/Winged helix DNA-binding domain"/>
    <property type="match status" value="1"/>
</dbReference>
<dbReference type="eggNOG" id="COG0640">
    <property type="taxonomic scope" value="Bacteria"/>
</dbReference>
<dbReference type="InterPro" id="IPR036388">
    <property type="entry name" value="WH-like_DNA-bd_sf"/>
</dbReference>
<dbReference type="InterPro" id="IPR001845">
    <property type="entry name" value="HTH_ArsR_DNA-bd_dom"/>
</dbReference>
<dbReference type="PANTHER" id="PTHR33154:SF15">
    <property type="entry name" value="REGULATORY PROTEIN ARSR"/>
    <property type="match status" value="1"/>
</dbReference>
<name>A0A090Q139_9FLAO</name>
<dbReference type="NCBIfam" id="NF033788">
    <property type="entry name" value="HTH_metalloreg"/>
    <property type="match status" value="1"/>
</dbReference>
<keyword evidence="3" id="KW-0804">Transcription</keyword>
<keyword evidence="1" id="KW-0805">Transcription regulation</keyword>
<organism evidence="4 5">
    <name type="scientific">Nonlabens tegetincola</name>
    <dbReference type="NCBI Taxonomy" id="323273"/>
    <lineage>
        <taxon>Bacteria</taxon>
        <taxon>Pseudomonadati</taxon>
        <taxon>Bacteroidota</taxon>
        <taxon>Flavobacteriia</taxon>
        <taxon>Flavobacteriales</taxon>
        <taxon>Flavobacteriaceae</taxon>
        <taxon>Nonlabens</taxon>
    </lineage>
</organism>
<evidence type="ECO:0000313" key="4">
    <source>
        <dbReference type="EMBL" id="GAK95892.1"/>
    </source>
</evidence>
<dbReference type="PRINTS" id="PR00778">
    <property type="entry name" value="HTHARSR"/>
</dbReference>
<dbReference type="SUPFAM" id="SSF46785">
    <property type="entry name" value="Winged helix' DNA-binding domain"/>
    <property type="match status" value="1"/>
</dbReference>
<evidence type="ECO:0000313" key="5">
    <source>
        <dbReference type="Proteomes" id="UP000029221"/>
    </source>
</evidence>
<comment type="caution">
    <text evidence="4">The sequence shown here is derived from an EMBL/GenBank/DDBJ whole genome shotgun (WGS) entry which is preliminary data.</text>
</comment>
<dbReference type="EMBL" id="BBML01000001">
    <property type="protein sequence ID" value="GAK95892.1"/>
    <property type="molecule type" value="Genomic_DNA"/>
</dbReference>
<sequence>MGITKTELYTDKQVNLAAVFKALGHPARVSILEYLFKVESCVCGDIVDEIGLAQATISQHLVVLKNVGIIQGTVTGTSVCYCIDKTKWLEITEYIEPFLNSSTLDTECC</sequence>
<dbReference type="InterPro" id="IPR011991">
    <property type="entry name" value="ArsR-like_HTH"/>
</dbReference>
<protein>
    <submittedName>
        <fullName evidence="4">Arsenical resistance operon repressor</fullName>
    </submittedName>
</protein>
<dbReference type="Proteomes" id="UP000029221">
    <property type="component" value="Unassembled WGS sequence"/>
</dbReference>
<keyword evidence="5" id="KW-1185">Reference proteome</keyword>
<dbReference type="PANTHER" id="PTHR33154">
    <property type="entry name" value="TRANSCRIPTIONAL REGULATOR, ARSR FAMILY"/>
    <property type="match status" value="1"/>
</dbReference>
<dbReference type="GO" id="GO:0003700">
    <property type="term" value="F:DNA-binding transcription factor activity"/>
    <property type="evidence" value="ECO:0007669"/>
    <property type="project" value="InterPro"/>
</dbReference>
<evidence type="ECO:0000256" key="1">
    <source>
        <dbReference type="ARBA" id="ARBA00023015"/>
    </source>
</evidence>
<dbReference type="PROSITE" id="PS50987">
    <property type="entry name" value="HTH_ARSR_2"/>
    <property type="match status" value="1"/>
</dbReference>
<dbReference type="InterPro" id="IPR051081">
    <property type="entry name" value="HTH_MetalResp_TranReg"/>
</dbReference>
<gene>
    <name evidence="4" type="ORF">JCM19294_2674</name>
</gene>
<accession>A0A090Q139</accession>
<proteinExistence type="predicted"/>
<evidence type="ECO:0000256" key="2">
    <source>
        <dbReference type="ARBA" id="ARBA00023125"/>
    </source>
</evidence>
<dbReference type="SMART" id="SM00418">
    <property type="entry name" value="HTH_ARSR"/>
    <property type="match status" value="1"/>
</dbReference>
<dbReference type="RefSeq" id="WP_042276698.1">
    <property type="nucleotide sequence ID" value="NZ_BBML01000001.1"/>
</dbReference>
<keyword evidence="2" id="KW-0238">DNA-binding</keyword>
<dbReference type="STRING" id="319236.BST91_11360"/>
<dbReference type="InterPro" id="IPR036390">
    <property type="entry name" value="WH_DNA-bd_sf"/>
</dbReference>
<dbReference type="Pfam" id="PF01022">
    <property type="entry name" value="HTH_5"/>
    <property type="match status" value="1"/>
</dbReference>
<dbReference type="CDD" id="cd00090">
    <property type="entry name" value="HTH_ARSR"/>
    <property type="match status" value="1"/>
</dbReference>
<evidence type="ECO:0000256" key="3">
    <source>
        <dbReference type="ARBA" id="ARBA00023163"/>
    </source>
</evidence>